<keyword evidence="5" id="KW-1185">Reference proteome</keyword>
<protein>
    <submittedName>
        <fullName evidence="4">Lysophospholipase L1</fullName>
    </submittedName>
</protein>
<dbReference type="Gene3D" id="3.40.50.1110">
    <property type="entry name" value="SGNH hydrolase"/>
    <property type="match status" value="1"/>
</dbReference>
<dbReference type="Proteomes" id="UP000199421">
    <property type="component" value="Unassembled WGS sequence"/>
</dbReference>
<dbReference type="SUPFAM" id="SSF52266">
    <property type="entry name" value="SGNH hydrolase"/>
    <property type="match status" value="1"/>
</dbReference>
<dbReference type="InterPro" id="IPR036514">
    <property type="entry name" value="SGNH_hydro_sf"/>
</dbReference>
<evidence type="ECO:0000313" key="5">
    <source>
        <dbReference type="Proteomes" id="UP000199421"/>
    </source>
</evidence>
<evidence type="ECO:0000256" key="1">
    <source>
        <dbReference type="ARBA" id="ARBA00008668"/>
    </source>
</evidence>
<reference evidence="5" key="1">
    <citation type="submission" date="2016-10" db="EMBL/GenBank/DDBJ databases">
        <authorList>
            <person name="Varghese N."/>
            <person name="Submissions S."/>
        </authorList>
    </citation>
    <scope>NUCLEOTIDE SEQUENCE [LARGE SCALE GENOMIC DNA]</scope>
    <source>
        <strain evidence="5">DSM 18733</strain>
    </source>
</reference>
<name>A0A1H7SHA4_OLID1</name>
<proteinExistence type="inferred from homology"/>
<dbReference type="AlphaFoldDB" id="A0A1H7SHA4"/>
<dbReference type="GO" id="GO:0016788">
    <property type="term" value="F:hydrolase activity, acting on ester bonds"/>
    <property type="evidence" value="ECO:0007669"/>
    <property type="project" value="UniProtKB-ARBA"/>
</dbReference>
<comment type="similarity">
    <text evidence="1">Belongs to the 'GDSL' lipolytic enzyme family.</text>
</comment>
<evidence type="ECO:0000259" key="3">
    <source>
        <dbReference type="Pfam" id="PF13472"/>
    </source>
</evidence>
<dbReference type="Pfam" id="PF13472">
    <property type="entry name" value="Lipase_GDSL_2"/>
    <property type="match status" value="1"/>
</dbReference>
<dbReference type="CDD" id="cd01821">
    <property type="entry name" value="Rhamnogalacturan_acetylesterase_like"/>
    <property type="match status" value="1"/>
</dbReference>
<evidence type="ECO:0000256" key="2">
    <source>
        <dbReference type="ARBA" id="ARBA00022801"/>
    </source>
</evidence>
<accession>A0A1H7SHA4</accession>
<gene>
    <name evidence="4" type="ORF">SAMN05661044_03223</name>
</gene>
<dbReference type="InterPro" id="IPR013830">
    <property type="entry name" value="SGNH_hydro"/>
</dbReference>
<evidence type="ECO:0000313" key="4">
    <source>
        <dbReference type="EMBL" id="SEL71729.1"/>
    </source>
</evidence>
<dbReference type="RefSeq" id="WP_238383788.1">
    <property type="nucleotide sequence ID" value="NZ_FOAF01000003.1"/>
</dbReference>
<feature type="domain" description="SGNH hydrolase-type esterase" evidence="3">
    <location>
        <begin position="33"/>
        <end position="233"/>
    </location>
</feature>
<dbReference type="EMBL" id="FOAF01000003">
    <property type="protein sequence ID" value="SEL71729.1"/>
    <property type="molecule type" value="Genomic_DNA"/>
</dbReference>
<dbReference type="PANTHER" id="PTHR43695:SF1">
    <property type="entry name" value="RHAMNOGALACTURONAN ACETYLESTERASE"/>
    <property type="match status" value="1"/>
</dbReference>
<dbReference type="InterPro" id="IPR037459">
    <property type="entry name" value="RhgT-like"/>
</dbReference>
<dbReference type="STRING" id="407022.SAMN05661044_03223"/>
<dbReference type="PANTHER" id="PTHR43695">
    <property type="entry name" value="PUTATIVE (AFU_ORTHOLOGUE AFUA_2G17250)-RELATED"/>
    <property type="match status" value="1"/>
</dbReference>
<organism evidence="4 5">
    <name type="scientific">Olivibacter domesticus</name>
    <name type="common">Pseudosphingobacterium domesticum</name>
    <dbReference type="NCBI Taxonomy" id="407022"/>
    <lineage>
        <taxon>Bacteria</taxon>
        <taxon>Pseudomonadati</taxon>
        <taxon>Bacteroidota</taxon>
        <taxon>Sphingobacteriia</taxon>
        <taxon>Sphingobacteriales</taxon>
        <taxon>Sphingobacteriaceae</taxon>
        <taxon>Olivibacter</taxon>
    </lineage>
</organism>
<sequence length="256" mass="28937">MKSYHHMNKLGLILGLICLFSFKQPEEIQIYSIGDSTMADYTASYLNKFGKGYPIRGWMQLAPPLFTKQVHIHNEAMSGRSSKSFRDEGWWSKVIQQVKAGDYVFIQFGHNDAKLDTARHTDPHTTFKQNIERYVREVQAKNAYPILFTSIPHRKFDQEGHIVDTHGAYLTVVAEVAKSTHTPLVDLHTLVTAFLEKTGPEQSKDLFLHIPPGKFASLPTGKKDDTHLSESGAKRVAELAVATLKETNLPLRAYIK</sequence>
<keyword evidence="2" id="KW-0378">Hydrolase</keyword>